<dbReference type="Proteomes" id="UP000177697">
    <property type="component" value="Unassembled WGS sequence"/>
</dbReference>
<evidence type="ECO:0000313" key="1">
    <source>
        <dbReference type="EMBL" id="OHB14416.1"/>
    </source>
</evidence>
<organism evidence="1 2">
    <name type="scientific">Candidatus Zambryskibacteria bacterium RIFOXYC1_FULL_39_10</name>
    <dbReference type="NCBI Taxonomy" id="1802779"/>
    <lineage>
        <taxon>Bacteria</taxon>
        <taxon>Candidatus Zambryskiibacteriota</taxon>
    </lineage>
</organism>
<dbReference type="EMBL" id="MHWW01000022">
    <property type="protein sequence ID" value="OHB14416.1"/>
    <property type="molecule type" value="Genomic_DNA"/>
</dbReference>
<evidence type="ECO:0008006" key="3">
    <source>
        <dbReference type="Google" id="ProtNLM"/>
    </source>
</evidence>
<accession>A0A1G2UYE8</accession>
<protein>
    <recommendedName>
        <fullName evidence="3">Tellurite resistance methyltransferase TehB-like domain-containing protein</fullName>
    </recommendedName>
</protein>
<comment type="caution">
    <text evidence="1">The sequence shown here is derived from an EMBL/GenBank/DDBJ whole genome shotgun (WGS) entry which is preliminary data.</text>
</comment>
<evidence type="ECO:0000313" key="2">
    <source>
        <dbReference type="Proteomes" id="UP000177697"/>
    </source>
</evidence>
<reference evidence="1 2" key="1">
    <citation type="journal article" date="2016" name="Nat. Commun.">
        <title>Thousands of microbial genomes shed light on interconnected biogeochemical processes in an aquifer system.</title>
        <authorList>
            <person name="Anantharaman K."/>
            <person name="Brown C.T."/>
            <person name="Hug L.A."/>
            <person name="Sharon I."/>
            <person name="Castelle C.J."/>
            <person name="Probst A.J."/>
            <person name="Thomas B.C."/>
            <person name="Singh A."/>
            <person name="Wilkins M.J."/>
            <person name="Karaoz U."/>
            <person name="Brodie E.L."/>
            <person name="Williams K.H."/>
            <person name="Hubbard S.S."/>
            <person name="Banfield J.F."/>
        </authorList>
    </citation>
    <scope>NUCLEOTIDE SEQUENCE [LARGE SCALE GENOMIC DNA]</scope>
</reference>
<dbReference type="AlphaFoldDB" id="A0A1G2UYE8"/>
<proteinExistence type="predicted"/>
<sequence>MEIKLGLASAVSVESTIIGKRWDTELSKDESNPYPLAPKDLVRLGLVDEEVYKSENEKSGSIRNIVMEKELIRISSTPEFASIKNPEIKIFGVGLGRDLGWITKAVALGFCVRAYDASPVACNNFNSLTKDLPAGKAEVIMEDIESQWESIELDDANTLAYFASQFIQVQRRVKMRRIMCRLATLLIEGPLVPSLYLVHPFNQDNCSPREWMGTLLPRVEWGQTIAYSEDELFCPTGKLRKQLEVELLGVHTYFHHVYSFLKVHPIKG</sequence>
<name>A0A1G2UYE8_9BACT</name>
<gene>
    <name evidence="1" type="ORF">A2431_03505</name>
</gene>